<dbReference type="GO" id="GO:0003341">
    <property type="term" value="P:cilium movement"/>
    <property type="evidence" value="ECO:0007669"/>
    <property type="project" value="TreeGrafter"/>
</dbReference>
<accession>A0A183BF89</accession>
<evidence type="ECO:0000313" key="2">
    <source>
        <dbReference type="EMBL" id="VDP95208.1"/>
    </source>
</evidence>
<reference evidence="2 3" key="2">
    <citation type="submission" date="2018-11" db="EMBL/GenBank/DDBJ databases">
        <authorList>
            <consortium name="Pathogen Informatics"/>
        </authorList>
    </citation>
    <scope>NUCLEOTIDE SEQUENCE [LARGE SCALE GENOMIC DNA]</scope>
    <source>
        <strain evidence="2 3">Egypt</strain>
    </source>
</reference>
<organism evidence="4">
    <name type="scientific">Echinostoma caproni</name>
    <dbReference type="NCBI Taxonomy" id="27848"/>
    <lineage>
        <taxon>Eukaryota</taxon>
        <taxon>Metazoa</taxon>
        <taxon>Spiralia</taxon>
        <taxon>Lophotrochozoa</taxon>
        <taxon>Platyhelminthes</taxon>
        <taxon>Trematoda</taxon>
        <taxon>Digenea</taxon>
        <taxon>Plagiorchiida</taxon>
        <taxon>Echinostomata</taxon>
        <taxon>Echinostomatoidea</taxon>
        <taxon>Echinostomatidae</taxon>
        <taxon>Echinostoma</taxon>
    </lineage>
</organism>
<dbReference type="InterPro" id="IPR016024">
    <property type="entry name" value="ARM-type_fold"/>
</dbReference>
<dbReference type="GO" id="GO:0045505">
    <property type="term" value="F:dynein intermediate chain binding"/>
    <property type="evidence" value="ECO:0007669"/>
    <property type="project" value="TreeGrafter"/>
</dbReference>
<dbReference type="SUPFAM" id="SSF48371">
    <property type="entry name" value="ARM repeat"/>
    <property type="match status" value="1"/>
</dbReference>
<reference evidence="4" key="1">
    <citation type="submission" date="2016-06" db="UniProtKB">
        <authorList>
            <consortium name="WormBaseParasite"/>
        </authorList>
    </citation>
    <scope>IDENTIFICATION</scope>
</reference>
<evidence type="ECO:0000313" key="4">
    <source>
        <dbReference type="WBParaSite" id="ECPE_0001791901-mRNA-1"/>
    </source>
</evidence>
<dbReference type="EMBL" id="UZAN01072394">
    <property type="protein sequence ID" value="VDP95208.1"/>
    <property type="molecule type" value="Genomic_DNA"/>
</dbReference>
<feature type="domain" description="Dynein axonemal assembly factor 5 TPR repeats" evidence="1">
    <location>
        <begin position="18"/>
        <end position="286"/>
    </location>
</feature>
<gene>
    <name evidence="2" type="ORF">ECPE_LOCUS17874</name>
</gene>
<dbReference type="Proteomes" id="UP000272942">
    <property type="component" value="Unassembled WGS sequence"/>
</dbReference>
<evidence type="ECO:0000313" key="3">
    <source>
        <dbReference type="Proteomes" id="UP000272942"/>
    </source>
</evidence>
<dbReference type="GO" id="GO:0005737">
    <property type="term" value="C:cytoplasm"/>
    <property type="evidence" value="ECO:0007669"/>
    <property type="project" value="TreeGrafter"/>
</dbReference>
<dbReference type="GO" id="GO:0036159">
    <property type="term" value="P:inner dynein arm assembly"/>
    <property type="evidence" value="ECO:0007669"/>
    <property type="project" value="TreeGrafter"/>
</dbReference>
<dbReference type="InterPro" id="IPR057978">
    <property type="entry name" value="TPR_DAAF5"/>
</dbReference>
<dbReference type="PANTHER" id="PTHR16216">
    <property type="entry name" value="DYNEIN ASSEMBLY FACTOR 5, AXONEMAL"/>
    <property type="match status" value="1"/>
</dbReference>
<evidence type="ECO:0000259" key="1">
    <source>
        <dbReference type="Pfam" id="PF25757"/>
    </source>
</evidence>
<protein>
    <submittedName>
        <fullName evidence="4">HEAT repeat-containing protein 2</fullName>
    </submittedName>
</protein>
<dbReference type="Pfam" id="PF25757">
    <property type="entry name" value="TPR_DNAAF5"/>
    <property type="match status" value="1"/>
</dbReference>
<dbReference type="InterPro" id="IPR011989">
    <property type="entry name" value="ARM-like"/>
</dbReference>
<dbReference type="PANTHER" id="PTHR16216:SF2">
    <property type="entry name" value="DYNEIN AXONEMAL ASSEMBLY FACTOR 5"/>
    <property type="match status" value="1"/>
</dbReference>
<dbReference type="OrthoDB" id="413572at2759"/>
<dbReference type="InterPro" id="IPR052623">
    <property type="entry name" value="DAAF5"/>
</dbReference>
<dbReference type="GO" id="GO:0036158">
    <property type="term" value="P:outer dynein arm assembly"/>
    <property type="evidence" value="ECO:0007669"/>
    <property type="project" value="TreeGrafter"/>
</dbReference>
<dbReference type="AlphaFoldDB" id="A0A183BF89"/>
<sequence length="294" mass="33214">MSTGDTVIGVSERHFVLLSDENRFVRKKALTEIHEVLKTILDGKDSSAFPFSACASRLTNTLNDPIEVNRELAVQVNRSFLECAPDISVVLPSLFPVLVKRLGEKELVEPSEELRLECLKLFGLVMKKTVDLNPYVDDMLIILKQSLMDAFHEVKKLSCTILQDLASVKCHRFYQNSEIILNPLLSNLVHQHSKVRMATVSAIGHVLMNSQGKLVDQAVTPLTQRLFDTATTVRKSVIEVIGVWLLDLPDRYSYHTKLLPLMLSGLIDSSEEIKSLTEDYWHDIGNFMAFKTFL</sequence>
<keyword evidence="3" id="KW-1185">Reference proteome</keyword>
<dbReference type="WBParaSite" id="ECPE_0001791901-mRNA-1">
    <property type="protein sequence ID" value="ECPE_0001791901-mRNA-1"/>
    <property type="gene ID" value="ECPE_0001791901"/>
</dbReference>
<dbReference type="Gene3D" id="1.25.10.10">
    <property type="entry name" value="Leucine-rich Repeat Variant"/>
    <property type="match status" value="2"/>
</dbReference>
<name>A0A183BF89_9TREM</name>
<proteinExistence type="predicted"/>